<evidence type="ECO:0000256" key="5">
    <source>
        <dbReference type="RuleBase" id="RU004508"/>
    </source>
</evidence>
<dbReference type="CDD" id="cd00616">
    <property type="entry name" value="AHBA_syn"/>
    <property type="match status" value="1"/>
</dbReference>
<dbReference type="PANTHER" id="PTHR30244">
    <property type="entry name" value="TRANSAMINASE"/>
    <property type="match status" value="1"/>
</dbReference>
<accession>A0A1F5XGK7</accession>
<evidence type="ECO:0008006" key="8">
    <source>
        <dbReference type="Google" id="ProtNLM"/>
    </source>
</evidence>
<reference evidence="6 7" key="1">
    <citation type="journal article" date="2016" name="Nat. Commun.">
        <title>Thousands of microbial genomes shed light on interconnected biogeochemical processes in an aquifer system.</title>
        <authorList>
            <person name="Anantharaman K."/>
            <person name="Brown C.T."/>
            <person name="Hug L.A."/>
            <person name="Sharon I."/>
            <person name="Castelle C.J."/>
            <person name="Probst A.J."/>
            <person name="Thomas B.C."/>
            <person name="Singh A."/>
            <person name="Wilkins M.J."/>
            <person name="Karaoz U."/>
            <person name="Brodie E.L."/>
            <person name="Williams K.H."/>
            <person name="Hubbard S.S."/>
            <person name="Banfield J.F."/>
        </authorList>
    </citation>
    <scope>NUCLEOTIDE SEQUENCE [LARGE SCALE GENOMIC DNA]</scope>
</reference>
<dbReference type="Pfam" id="PF01041">
    <property type="entry name" value="DegT_DnrJ_EryC1"/>
    <property type="match status" value="1"/>
</dbReference>
<evidence type="ECO:0000256" key="1">
    <source>
        <dbReference type="ARBA" id="ARBA00022898"/>
    </source>
</evidence>
<dbReference type="InterPro" id="IPR015421">
    <property type="entry name" value="PyrdxlP-dep_Trfase_major"/>
</dbReference>
<dbReference type="PANTHER" id="PTHR30244:SF36">
    <property type="entry name" value="3-OXO-GLUCOSE-6-PHOSPHATE:GLUTAMATE AMINOTRANSFERASE"/>
    <property type="match status" value="1"/>
</dbReference>
<feature type="active site" description="Proton acceptor" evidence="3">
    <location>
        <position position="184"/>
    </location>
</feature>
<dbReference type="InterPro" id="IPR015422">
    <property type="entry name" value="PyrdxlP-dep_Trfase_small"/>
</dbReference>
<dbReference type="InterPro" id="IPR000653">
    <property type="entry name" value="DegT/StrS_aminotransferase"/>
</dbReference>
<proteinExistence type="inferred from homology"/>
<dbReference type="Gene3D" id="3.90.1150.10">
    <property type="entry name" value="Aspartate Aminotransferase, domain 1"/>
    <property type="match status" value="1"/>
</dbReference>
<dbReference type="EMBL" id="MFIF01000009">
    <property type="protein sequence ID" value="OGF87058.1"/>
    <property type="molecule type" value="Genomic_DNA"/>
</dbReference>
<comment type="caution">
    <text evidence="6">The sequence shown here is derived from an EMBL/GenBank/DDBJ whole genome shotgun (WGS) entry which is preliminary data.</text>
</comment>
<evidence type="ECO:0000256" key="2">
    <source>
        <dbReference type="ARBA" id="ARBA00037999"/>
    </source>
</evidence>
<dbReference type="Proteomes" id="UP000177346">
    <property type="component" value="Unassembled WGS sequence"/>
</dbReference>
<dbReference type="SUPFAM" id="SSF53383">
    <property type="entry name" value="PLP-dependent transferases"/>
    <property type="match status" value="1"/>
</dbReference>
<evidence type="ECO:0000256" key="3">
    <source>
        <dbReference type="PIRSR" id="PIRSR000390-1"/>
    </source>
</evidence>
<keyword evidence="1 4" id="KW-0663">Pyridoxal phosphate</keyword>
<comment type="similarity">
    <text evidence="2 5">Belongs to the DegT/DnrJ/EryC1 family.</text>
</comment>
<dbReference type="GO" id="GO:0030170">
    <property type="term" value="F:pyridoxal phosphate binding"/>
    <property type="evidence" value="ECO:0007669"/>
    <property type="project" value="TreeGrafter"/>
</dbReference>
<feature type="modified residue" description="N6-(pyridoxal phosphate)lysine" evidence="4">
    <location>
        <position position="184"/>
    </location>
</feature>
<dbReference type="InterPro" id="IPR015424">
    <property type="entry name" value="PyrdxlP-dep_Trfase"/>
</dbReference>
<evidence type="ECO:0000256" key="4">
    <source>
        <dbReference type="PIRSR" id="PIRSR000390-2"/>
    </source>
</evidence>
<organism evidence="6 7">
    <name type="scientific">Candidatus Giovannonibacteria bacterium RIFCSPLOWO2_01_FULL_46_32</name>
    <dbReference type="NCBI Taxonomy" id="1798353"/>
    <lineage>
        <taxon>Bacteria</taxon>
        <taxon>Candidatus Giovannoniibacteriota</taxon>
    </lineage>
</organism>
<dbReference type="GO" id="GO:0008483">
    <property type="term" value="F:transaminase activity"/>
    <property type="evidence" value="ECO:0007669"/>
    <property type="project" value="TreeGrafter"/>
</dbReference>
<evidence type="ECO:0000313" key="6">
    <source>
        <dbReference type="EMBL" id="OGF87058.1"/>
    </source>
</evidence>
<dbReference type="Gene3D" id="3.40.640.10">
    <property type="entry name" value="Type I PLP-dependent aspartate aminotransferase-like (Major domain)"/>
    <property type="match status" value="1"/>
</dbReference>
<dbReference type="AlphaFoldDB" id="A0A1F5XGK7"/>
<dbReference type="PIRSF" id="PIRSF000390">
    <property type="entry name" value="PLP_StrS"/>
    <property type="match status" value="1"/>
</dbReference>
<sequence>MIHFVNFNREYRLIKKEIDAAISRVLRRGFFILGPEVENFEKKFAKYCGVRYAVGVASGTDALYLSLLALGIGRGDEVIVPVNTALATAMAVKMSGANPVFCDSDENFLIDANKIPALINKRTKAIMPVHLYGCACDMEKLKALAKAHKIFLIEDCAQASGAEWNGRKVGGWGDFGCFSFYPTKNLGAYGDGGAITTNSEDYYKKLLALRFYGAHDRVTSAMFGINSRLDEKQAAILSVKLKYLDKWNQKRRDIAKLYEKLVSNKNIILPAINNENEHVYHLFVARVQNRDALMADLKKNGIQTMIHYPLLLHRQPVFNYKGKFPNAEKHSKEIFSLPMHPFLKTREVARIAKILNA</sequence>
<evidence type="ECO:0000313" key="7">
    <source>
        <dbReference type="Proteomes" id="UP000177346"/>
    </source>
</evidence>
<dbReference type="GO" id="GO:0000271">
    <property type="term" value="P:polysaccharide biosynthetic process"/>
    <property type="evidence" value="ECO:0007669"/>
    <property type="project" value="TreeGrafter"/>
</dbReference>
<protein>
    <recommendedName>
        <fullName evidence="8">Erythromycin biosynthesis sensory transduction protein eryC1</fullName>
    </recommendedName>
</protein>
<name>A0A1F5XGK7_9BACT</name>
<gene>
    <name evidence="6" type="ORF">A3B19_01345</name>
</gene>